<proteinExistence type="predicted"/>
<evidence type="ECO:0000313" key="3">
    <source>
        <dbReference type="EMBL" id="KAL0278726.1"/>
    </source>
</evidence>
<feature type="chain" id="PRO_5043923816" evidence="2">
    <location>
        <begin position="23"/>
        <end position="649"/>
    </location>
</feature>
<feature type="compositionally biased region" description="Polar residues" evidence="1">
    <location>
        <begin position="602"/>
        <end position="619"/>
    </location>
</feature>
<keyword evidence="2" id="KW-0732">Signal</keyword>
<dbReference type="AlphaFoldDB" id="A0AAW2IAA2"/>
<evidence type="ECO:0000256" key="2">
    <source>
        <dbReference type="SAM" id="SignalP"/>
    </source>
</evidence>
<comment type="caution">
    <text evidence="3">The sequence shown here is derived from an EMBL/GenBank/DDBJ whole genome shotgun (WGS) entry which is preliminary data.</text>
</comment>
<protein>
    <submittedName>
        <fullName evidence="3">Uncharacterized protein</fullName>
    </submittedName>
</protein>
<accession>A0AAW2IAA2</accession>
<feature type="region of interest" description="Disordered" evidence="1">
    <location>
        <begin position="600"/>
        <end position="631"/>
    </location>
</feature>
<organism evidence="3">
    <name type="scientific">Menopon gallinae</name>
    <name type="common">poultry shaft louse</name>
    <dbReference type="NCBI Taxonomy" id="328185"/>
    <lineage>
        <taxon>Eukaryota</taxon>
        <taxon>Metazoa</taxon>
        <taxon>Ecdysozoa</taxon>
        <taxon>Arthropoda</taxon>
        <taxon>Hexapoda</taxon>
        <taxon>Insecta</taxon>
        <taxon>Pterygota</taxon>
        <taxon>Neoptera</taxon>
        <taxon>Paraneoptera</taxon>
        <taxon>Psocodea</taxon>
        <taxon>Troctomorpha</taxon>
        <taxon>Phthiraptera</taxon>
        <taxon>Amblycera</taxon>
        <taxon>Menoponidae</taxon>
        <taxon>Menopon</taxon>
    </lineage>
</organism>
<feature type="signal peptide" evidence="2">
    <location>
        <begin position="1"/>
        <end position="22"/>
    </location>
</feature>
<sequence length="649" mass="70794">MQRCRYLPKLLLVILAASHVLSSPTPKNEVEEIFSGSKRDVSSAATSSILKSALFNPYMYPGIFPGKPFFYPFLAPPEILLSRFAKSTPVAEVQTPQTPLQTSPAVADYFKSKKDEFLAKLFEKISNETEITTRSVTPAPEDPSAPTKPTIDPSFFLNKKLDFLEKLFKSLNTTTATPTGVTEATDAVSTPKPTIVPPGFWFPFIKPPKPPKAPKPTKPPKAKKVLKDALDTMILQSILAEFGIDPLNGTLNKRGVVPPAGAKKAKSKKVKADEEPTEFHIPTKIDPALYSAKASDCLDKLFKILSKADAEDIANFIEPKATVVPPNLWTQPSETEYTSKLDAFLDLLIKSLNATEVATQKPAKSKKFESKVIKKRSTFLDELLHRIPPSPSPAPTTPETKCTCTTKTCCCGDCGEEVTADKSARSLAFKPFGTGYWIPQYLYATKMSMYLDKLMDTINSAAAEDTVADGTSLKRSLVGTDGKVNITGMSPKEAALTLLIAELVDVKNDIVEAFGDGVKAQKTATSAKPFNPAAKSFKKPFWGPKAAPTADPVEPIQKRIDILNDIFDKITEVEKTLLFADDTNDPGVISSIKNTLKPEAKTGSTRLGASSKFYQTEATPQDGGAPESPDYYLEKTRDFLKSLYGSKIE</sequence>
<name>A0AAW2IAA2_9NEOP</name>
<dbReference type="EMBL" id="JARGDH010000001">
    <property type="protein sequence ID" value="KAL0278726.1"/>
    <property type="molecule type" value="Genomic_DNA"/>
</dbReference>
<gene>
    <name evidence="3" type="ORF">PYX00_000460</name>
</gene>
<evidence type="ECO:0000256" key="1">
    <source>
        <dbReference type="SAM" id="MobiDB-lite"/>
    </source>
</evidence>
<reference evidence="3" key="1">
    <citation type="journal article" date="2024" name="Gigascience">
        <title>Chromosome-level genome of the poultry shaft louse Menopon gallinae provides insight into the host-switching and adaptive evolution of parasitic lice.</title>
        <authorList>
            <person name="Xu Y."/>
            <person name="Ma L."/>
            <person name="Liu S."/>
            <person name="Liang Y."/>
            <person name="Liu Q."/>
            <person name="He Z."/>
            <person name="Tian L."/>
            <person name="Duan Y."/>
            <person name="Cai W."/>
            <person name="Li H."/>
            <person name="Song F."/>
        </authorList>
    </citation>
    <scope>NUCLEOTIDE SEQUENCE</scope>
    <source>
        <strain evidence="3">Cailab_2023a</strain>
    </source>
</reference>